<dbReference type="EMBL" id="JAAOAN010000962">
    <property type="protein sequence ID" value="KAF5697967.1"/>
    <property type="molecule type" value="Genomic_DNA"/>
</dbReference>
<keyword evidence="2" id="KW-0732">Signal</keyword>
<name>A0A8H5XR65_9HYPO</name>
<protein>
    <submittedName>
        <fullName evidence="3">Uncharacterized protein</fullName>
    </submittedName>
</protein>
<accession>A0A8H5XR65</accession>
<evidence type="ECO:0000256" key="1">
    <source>
        <dbReference type="SAM" id="MobiDB-lite"/>
    </source>
</evidence>
<gene>
    <name evidence="3" type="ORF">FMUND_15232</name>
</gene>
<evidence type="ECO:0000313" key="3">
    <source>
        <dbReference type="EMBL" id="KAF5697967.1"/>
    </source>
</evidence>
<feature type="compositionally biased region" description="Low complexity" evidence="1">
    <location>
        <begin position="155"/>
        <end position="184"/>
    </location>
</feature>
<organism evidence="3 4">
    <name type="scientific">Fusarium mundagurra</name>
    <dbReference type="NCBI Taxonomy" id="1567541"/>
    <lineage>
        <taxon>Eukaryota</taxon>
        <taxon>Fungi</taxon>
        <taxon>Dikarya</taxon>
        <taxon>Ascomycota</taxon>
        <taxon>Pezizomycotina</taxon>
        <taxon>Sordariomycetes</taxon>
        <taxon>Hypocreomycetidae</taxon>
        <taxon>Hypocreales</taxon>
        <taxon>Nectriaceae</taxon>
        <taxon>Fusarium</taxon>
        <taxon>Fusarium fujikuroi species complex</taxon>
    </lineage>
</organism>
<feature type="chain" id="PRO_5034679057" evidence="2">
    <location>
        <begin position="17"/>
        <end position="459"/>
    </location>
</feature>
<dbReference type="OrthoDB" id="5035689at2759"/>
<feature type="region of interest" description="Disordered" evidence="1">
    <location>
        <begin position="149"/>
        <end position="189"/>
    </location>
</feature>
<reference evidence="3 4" key="1">
    <citation type="submission" date="2020-05" db="EMBL/GenBank/DDBJ databases">
        <title>Identification and distribution of gene clusters putatively required for synthesis of sphingolipid metabolism inhibitors in phylogenetically diverse species of the filamentous fungus Fusarium.</title>
        <authorList>
            <person name="Kim H.-S."/>
            <person name="Busman M."/>
            <person name="Brown D.W."/>
            <person name="Divon H."/>
            <person name="Uhlig S."/>
            <person name="Proctor R.H."/>
        </authorList>
    </citation>
    <scope>NUCLEOTIDE SEQUENCE [LARGE SCALE GENOMIC DNA]</scope>
    <source>
        <strain evidence="3 4">NRRL 66235</strain>
    </source>
</reference>
<dbReference type="AlphaFoldDB" id="A0A8H5XR65"/>
<feature type="signal peptide" evidence="2">
    <location>
        <begin position="1"/>
        <end position="16"/>
    </location>
</feature>
<evidence type="ECO:0000256" key="2">
    <source>
        <dbReference type="SAM" id="SignalP"/>
    </source>
</evidence>
<comment type="caution">
    <text evidence="3">The sequence shown here is derived from an EMBL/GenBank/DDBJ whole genome shotgun (WGS) entry which is preliminary data.</text>
</comment>
<dbReference type="Proteomes" id="UP000544331">
    <property type="component" value="Unassembled WGS sequence"/>
</dbReference>
<proteinExistence type="predicted"/>
<evidence type="ECO:0000313" key="4">
    <source>
        <dbReference type="Proteomes" id="UP000544331"/>
    </source>
</evidence>
<sequence>MRILISILTYVVSSIASSISSPPITTDYVTYPSLVVTSSPLPACPSNALCAHTVCIEEVHVLGTKTVTEVTTVVSTLIKPVTSWITTTSTVTVPGKDCTVTSHRVTSKYDITTVSLTETSFVTIDSVVYATKTVIETVSELCGIATGPTPPIDSPIPITSDGPQPIVTDGPSPTTTDGPSPITTNGPDPNAAQSSVIIVEYEADYVTAWTSAPIVLSTEIPLPIPRTATVEENPNPGRVTLPQCASEGKLTYSFLQGYGWDNVAFNKPSDPNTDFTFGPVSFKAMNWKYLDKPNIIEQGTHPVLEAITGQGAFTLVNPAEAAKLQQFAIELPEDAELPGVRLEFTFHVSHTTGNPFTWNFNISWFPSAHPATVAKIHPPPPKVKRQADKIANGAATDLHTVGQDKAVDLVQTDGDNIDGQLTQDAATLGAQVGGDEEDVLERTGDMVPSKMPTRRARAF</sequence>
<keyword evidence="4" id="KW-1185">Reference proteome</keyword>